<evidence type="ECO:0000259" key="6">
    <source>
        <dbReference type="Pfam" id="PF01266"/>
    </source>
</evidence>
<dbReference type="Gene3D" id="3.50.50.60">
    <property type="entry name" value="FAD/NAD(P)-binding domain"/>
    <property type="match status" value="1"/>
</dbReference>
<evidence type="ECO:0000313" key="8">
    <source>
        <dbReference type="Proteomes" id="UP000609651"/>
    </source>
</evidence>
<keyword evidence="3" id="KW-0285">Flavoprotein</keyword>
<evidence type="ECO:0000256" key="4">
    <source>
        <dbReference type="ARBA" id="ARBA00023002"/>
    </source>
</evidence>
<comment type="cofactor">
    <cofactor evidence="1">
        <name>FAD</name>
        <dbReference type="ChEBI" id="CHEBI:57692"/>
    </cofactor>
</comment>
<feature type="compositionally biased region" description="Polar residues" evidence="5">
    <location>
        <begin position="425"/>
        <end position="440"/>
    </location>
</feature>
<comment type="similarity">
    <text evidence="2">Belongs to the DadA oxidoreductase family.</text>
</comment>
<dbReference type="EMBL" id="WTPX01000035">
    <property type="protein sequence ID" value="NNJ25408.1"/>
    <property type="molecule type" value="Genomic_DNA"/>
</dbReference>
<dbReference type="Pfam" id="PF01266">
    <property type="entry name" value="DAO"/>
    <property type="match status" value="1"/>
</dbReference>
<dbReference type="InterPro" id="IPR006076">
    <property type="entry name" value="FAD-dep_OxRdtase"/>
</dbReference>
<name>A0ABX1VBF7_9PLAN</name>
<evidence type="ECO:0000313" key="7">
    <source>
        <dbReference type="EMBL" id="NNJ25408.1"/>
    </source>
</evidence>
<dbReference type="Proteomes" id="UP000609651">
    <property type="component" value="Unassembled WGS sequence"/>
</dbReference>
<dbReference type="RefSeq" id="WP_171185382.1">
    <property type="nucleotide sequence ID" value="NZ_WTPX01000035.1"/>
</dbReference>
<feature type="region of interest" description="Disordered" evidence="5">
    <location>
        <begin position="397"/>
        <end position="440"/>
    </location>
</feature>
<evidence type="ECO:0000256" key="2">
    <source>
        <dbReference type="ARBA" id="ARBA00009410"/>
    </source>
</evidence>
<dbReference type="PANTHER" id="PTHR13847:SF286">
    <property type="entry name" value="D-AMINO ACID DEHYDROGENASE"/>
    <property type="match status" value="1"/>
</dbReference>
<dbReference type="NCBIfam" id="TIGR03364">
    <property type="entry name" value="HpnW_proposed"/>
    <property type="match status" value="1"/>
</dbReference>
<protein>
    <submittedName>
        <fullName evidence="7">tRNA 5-methylaminomethyl-2-thiouridine biosynthesis bifunctional protein MnmC</fullName>
        <ecNumber evidence="7">1.5.-.-</ecNumber>
    </submittedName>
</protein>
<comment type="caution">
    <text evidence="7">The sequence shown here is derived from an EMBL/GenBank/DDBJ whole genome shotgun (WGS) entry which is preliminary data.</text>
</comment>
<accession>A0ABX1VBF7</accession>
<dbReference type="InterPro" id="IPR036188">
    <property type="entry name" value="FAD/NAD-bd_sf"/>
</dbReference>
<gene>
    <name evidence="7" type="primary">mnmC_1</name>
    <name evidence="7" type="ORF">LzC2_14780</name>
</gene>
<reference evidence="7 8" key="1">
    <citation type="journal article" date="2020" name="Syst. Appl. Microbiol.">
        <title>Alienimonas chondri sp. nov., a novel planctomycete isolated from the biofilm of the red alga Chondrus crispus.</title>
        <authorList>
            <person name="Vitorino I."/>
            <person name="Albuquerque L."/>
            <person name="Wiegand S."/>
            <person name="Kallscheuer N."/>
            <person name="da Costa M.S."/>
            <person name="Lobo-da-Cunha A."/>
            <person name="Jogler C."/>
            <person name="Lage O.M."/>
        </authorList>
    </citation>
    <scope>NUCLEOTIDE SEQUENCE [LARGE SCALE GENOMIC DNA]</scope>
    <source>
        <strain evidence="7 8">LzC2</strain>
    </source>
</reference>
<dbReference type="InterPro" id="IPR017741">
    <property type="entry name" value="FAD-dependent_OxRdtase_HpnW"/>
</dbReference>
<dbReference type="EC" id="1.5.-.-" evidence="7"/>
<dbReference type="Gene3D" id="3.30.9.10">
    <property type="entry name" value="D-Amino Acid Oxidase, subunit A, domain 2"/>
    <property type="match status" value="1"/>
</dbReference>
<dbReference type="PANTHER" id="PTHR13847">
    <property type="entry name" value="SARCOSINE DEHYDROGENASE-RELATED"/>
    <property type="match status" value="1"/>
</dbReference>
<organism evidence="7 8">
    <name type="scientific">Alienimonas chondri</name>
    <dbReference type="NCBI Taxonomy" id="2681879"/>
    <lineage>
        <taxon>Bacteria</taxon>
        <taxon>Pseudomonadati</taxon>
        <taxon>Planctomycetota</taxon>
        <taxon>Planctomycetia</taxon>
        <taxon>Planctomycetales</taxon>
        <taxon>Planctomycetaceae</taxon>
        <taxon>Alienimonas</taxon>
    </lineage>
</organism>
<evidence type="ECO:0000256" key="1">
    <source>
        <dbReference type="ARBA" id="ARBA00001974"/>
    </source>
</evidence>
<feature type="domain" description="FAD dependent oxidoreductase" evidence="6">
    <location>
        <begin position="21"/>
        <end position="392"/>
    </location>
</feature>
<sequence length="440" mass="45946">MTVPPPEASSSARRAPRDSYDVAVVGGGIAGMGAALAAAKRGESVVLFERTPKARGASVRNFGMIWPVGQPAGRARSLALRSRAIWKELAQAGDFDCTPCGSLFAAYREDEAAVMREFLSGSAAEGLDAEWLSPEETLKRSPRANPEGLIGGLFSAAECGVHPPSAIAGVRAALEQQYGVTFREGTPVVAVDSGRVTIAGGETIAAQRIIVAGGAEAASLFPAEHAAEAMVKCKLQMLETAPLEGGGEAGAEPFGPHLAGGLTLRHYKSFAACPSQPALAARVAAEAPELDRFGVHVMAAETPWGSLILGDSHEYGDDVSPFDSAEIDALILRELRPMLSLPSWEIARRWHGVYLKHPTELFLAKPVAEGVTLFNGFGGNGMTLALGAAETLFEPPAVASTTGDEPTDEIPIPSVAPRSDAPRSESMTSAPQTALTGFPR</sequence>
<dbReference type="GO" id="GO:0016491">
    <property type="term" value="F:oxidoreductase activity"/>
    <property type="evidence" value="ECO:0007669"/>
    <property type="project" value="UniProtKB-KW"/>
</dbReference>
<keyword evidence="4 7" id="KW-0560">Oxidoreductase</keyword>
<evidence type="ECO:0000256" key="5">
    <source>
        <dbReference type="SAM" id="MobiDB-lite"/>
    </source>
</evidence>
<proteinExistence type="inferred from homology"/>
<dbReference type="SUPFAM" id="SSF51905">
    <property type="entry name" value="FAD/NAD(P)-binding domain"/>
    <property type="match status" value="1"/>
</dbReference>
<keyword evidence="8" id="KW-1185">Reference proteome</keyword>
<evidence type="ECO:0000256" key="3">
    <source>
        <dbReference type="ARBA" id="ARBA00022630"/>
    </source>
</evidence>